<proteinExistence type="inferred from homology"/>
<keyword evidence="2 5" id="KW-0575">Peroxidase</keyword>
<dbReference type="HOGENOM" id="CLU_029507_1_3_6"/>
<keyword evidence="6" id="KW-0732">Signal</keyword>
<name>B8GR56_THISH</name>
<dbReference type="PRINTS" id="PR01011">
    <property type="entry name" value="GLUTPROXDASE"/>
</dbReference>
<dbReference type="Proteomes" id="UP000002383">
    <property type="component" value="Chromosome"/>
</dbReference>
<dbReference type="InterPro" id="IPR036249">
    <property type="entry name" value="Thioredoxin-like_sf"/>
</dbReference>
<reference evidence="7 8" key="1">
    <citation type="journal article" date="2011" name="Stand. Genomic Sci.">
        <title>Complete genome sequence of 'Thioalkalivibrio sulfidophilus' HL-EbGr7.</title>
        <authorList>
            <person name="Muyzer G."/>
            <person name="Sorokin D.Y."/>
            <person name="Mavromatis K."/>
            <person name="Lapidus A."/>
            <person name="Clum A."/>
            <person name="Ivanova N."/>
            <person name="Pati A."/>
            <person name="d'Haeseleer P."/>
            <person name="Woyke T."/>
            <person name="Kyrpides N.C."/>
        </authorList>
    </citation>
    <scope>NUCLEOTIDE SEQUENCE [LARGE SCALE GENOMIC DNA]</scope>
    <source>
        <strain evidence="7 8">HL-EbGR7</strain>
    </source>
</reference>
<dbReference type="PANTHER" id="PTHR11592">
    <property type="entry name" value="GLUTATHIONE PEROXIDASE"/>
    <property type="match status" value="1"/>
</dbReference>
<keyword evidence="8" id="KW-1185">Reference proteome</keyword>
<evidence type="ECO:0000256" key="5">
    <source>
        <dbReference type="RuleBase" id="RU000499"/>
    </source>
</evidence>
<evidence type="ECO:0000256" key="4">
    <source>
        <dbReference type="PIRSR" id="PIRSR000303-1"/>
    </source>
</evidence>
<dbReference type="SUPFAM" id="SSF52833">
    <property type="entry name" value="Thioredoxin-like"/>
    <property type="match status" value="1"/>
</dbReference>
<evidence type="ECO:0000256" key="3">
    <source>
        <dbReference type="ARBA" id="ARBA00023002"/>
    </source>
</evidence>
<evidence type="ECO:0000256" key="2">
    <source>
        <dbReference type="ARBA" id="ARBA00022559"/>
    </source>
</evidence>
<dbReference type="PROSITE" id="PS51355">
    <property type="entry name" value="GLUTATHIONE_PEROXID_3"/>
    <property type="match status" value="1"/>
</dbReference>
<sequence length="153" mass="16901" precursor="true">MRRMSFLAILTVLLAVPAAQAACPDYLNVNKRPLTGGEAINLCETYRGQVMLVVNTASKCGFTRQFEGLEALYARYQDRGLVVMGFPSNDFGGQEPGTEEQILEFCRLTYGVQFPMFEKTHAAREQADPLYRGLAREAGGVPGLELPQVPDRP</sequence>
<dbReference type="InterPro" id="IPR029759">
    <property type="entry name" value="GPX_AS"/>
</dbReference>
<dbReference type="PANTHER" id="PTHR11592:SF40">
    <property type="entry name" value="THIOREDOXIN_GLUTATHIONE PEROXIDASE BTUE"/>
    <property type="match status" value="1"/>
</dbReference>
<evidence type="ECO:0000313" key="7">
    <source>
        <dbReference type="EMBL" id="ACL72476.1"/>
    </source>
</evidence>
<dbReference type="InterPro" id="IPR000889">
    <property type="entry name" value="Glutathione_peroxidase"/>
</dbReference>
<dbReference type="PROSITE" id="PS00460">
    <property type="entry name" value="GLUTATHIONE_PEROXID_1"/>
    <property type="match status" value="1"/>
</dbReference>
<gene>
    <name evidence="7" type="ordered locus">Tgr7_1391</name>
</gene>
<evidence type="ECO:0000256" key="1">
    <source>
        <dbReference type="ARBA" id="ARBA00006926"/>
    </source>
</evidence>
<evidence type="ECO:0000313" key="8">
    <source>
        <dbReference type="Proteomes" id="UP000002383"/>
    </source>
</evidence>
<dbReference type="CDD" id="cd00340">
    <property type="entry name" value="GSH_Peroxidase"/>
    <property type="match status" value="1"/>
</dbReference>
<feature type="chain" id="PRO_5002873100" description="Glutathione peroxidase" evidence="6">
    <location>
        <begin position="22"/>
        <end position="153"/>
    </location>
</feature>
<comment type="similarity">
    <text evidence="1 5">Belongs to the glutathione peroxidase family.</text>
</comment>
<feature type="active site" evidence="4">
    <location>
        <position position="60"/>
    </location>
</feature>
<dbReference type="KEGG" id="tgr:Tgr7_1391"/>
<dbReference type="EMBL" id="CP001339">
    <property type="protein sequence ID" value="ACL72476.1"/>
    <property type="molecule type" value="Genomic_DNA"/>
</dbReference>
<dbReference type="GO" id="GO:0034599">
    <property type="term" value="P:cellular response to oxidative stress"/>
    <property type="evidence" value="ECO:0007669"/>
    <property type="project" value="TreeGrafter"/>
</dbReference>
<dbReference type="Pfam" id="PF00255">
    <property type="entry name" value="GSHPx"/>
    <property type="match status" value="1"/>
</dbReference>
<dbReference type="PIRSF" id="PIRSF000303">
    <property type="entry name" value="Glutathion_perox"/>
    <property type="match status" value="1"/>
</dbReference>
<protein>
    <recommendedName>
        <fullName evidence="5">Glutathione peroxidase</fullName>
    </recommendedName>
</protein>
<organism evidence="7 8">
    <name type="scientific">Thioalkalivibrio sulfidiphilus (strain HL-EbGR7)</name>
    <dbReference type="NCBI Taxonomy" id="396588"/>
    <lineage>
        <taxon>Bacteria</taxon>
        <taxon>Pseudomonadati</taxon>
        <taxon>Pseudomonadota</taxon>
        <taxon>Gammaproteobacteria</taxon>
        <taxon>Chromatiales</taxon>
        <taxon>Ectothiorhodospiraceae</taxon>
        <taxon>Thioalkalivibrio</taxon>
    </lineage>
</organism>
<accession>B8GR56</accession>
<feature type="signal peptide" evidence="6">
    <location>
        <begin position="1"/>
        <end position="21"/>
    </location>
</feature>
<keyword evidence="3 5" id="KW-0560">Oxidoreductase</keyword>
<evidence type="ECO:0000256" key="6">
    <source>
        <dbReference type="SAM" id="SignalP"/>
    </source>
</evidence>
<dbReference type="GO" id="GO:0004601">
    <property type="term" value="F:peroxidase activity"/>
    <property type="evidence" value="ECO:0007669"/>
    <property type="project" value="UniProtKB-KW"/>
</dbReference>
<dbReference type="Gene3D" id="3.40.30.10">
    <property type="entry name" value="Glutaredoxin"/>
    <property type="match status" value="1"/>
</dbReference>
<dbReference type="STRING" id="396588.Tgr7_1391"/>
<dbReference type="AlphaFoldDB" id="B8GR56"/>
<dbReference type="eggNOG" id="COG0386">
    <property type="taxonomic scope" value="Bacteria"/>
</dbReference>